<comment type="caution">
    <text evidence="6">The sequence shown here is derived from an EMBL/GenBank/DDBJ whole genome shotgun (WGS) entry which is preliminary data.</text>
</comment>
<proteinExistence type="predicted"/>
<evidence type="ECO:0000256" key="4">
    <source>
        <dbReference type="ARBA" id="ARBA00023136"/>
    </source>
</evidence>
<sequence length="463" mass="49379">MITADYGSTDLKDLEAIKPNKKEKRPPTSSLLVVLLQGVMQVGGFTAIIPTATMYVKAVGGSASTAGWLVGITALGTGLMQPFLGYPLKHYRLKTLMLALCGFNFVGWILYALGDLSGSLATIMVARVITGLAGGPTWLSTYVARSTSTELRSHYMQYVSLSVGLGYGIGPFIGGALYAICSSLDCDGKVFNKYTSPGWLWAVFAVVVAVLLQTFMVEPPVAKKPNALGGAPSPAQTGIPWDRILPILPIVFAVPLNVGSWEVHTAMLAETRFGWSVVATALYLGGLNVVAAPTGLLPVSNYVEDRRGCLLFFGAMIAGTVFFWSYKLNIASRAVVYGVGAVVFLIGAQFAKAQRPRPNLNTPSPRRRPEIHASMSSQGFGWALVSKQPPPIHRSYVMACNAGAYMLGRGTGATVAGYLPPGDAFAIWLVAIDAAAILYILLLWNRLTVPKENNSSESTHVPA</sequence>
<dbReference type="Pfam" id="PF07690">
    <property type="entry name" value="MFS_1"/>
    <property type="match status" value="1"/>
</dbReference>
<dbReference type="Proteomes" id="UP000789595">
    <property type="component" value="Unassembled WGS sequence"/>
</dbReference>
<accession>A0A8J2SEE3</accession>
<dbReference type="InterPro" id="IPR011701">
    <property type="entry name" value="MFS"/>
</dbReference>
<feature type="transmembrane region" description="Helical" evidence="5">
    <location>
        <begin position="31"/>
        <end position="53"/>
    </location>
</feature>
<dbReference type="Gene3D" id="1.20.1250.20">
    <property type="entry name" value="MFS general substrate transporter like domains"/>
    <property type="match status" value="1"/>
</dbReference>
<dbReference type="InterPro" id="IPR051068">
    <property type="entry name" value="MFS_Domain-Containing_Protein"/>
</dbReference>
<evidence type="ECO:0000313" key="7">
    <source>
        <dbReference type="Proteomes" id="UP000789595"/>
    </source>
</evidence>
<dbReference type="GO" id="GO:0022857">
    <property type="term" value="F:transmembrane transporter activity"/>
    <property type="evidence" value="ECO:0007669"/>
    <property type="project" value="InterPro"/>
</dbReference>
<protein>
    <recommendedName>
        <fullName evidence="8">Major facilitator superfamily (MFS) profile domain-containing protein</fullName>
    </recommendedName>
</protein>
<keyword evidence="7" id="KW-1185">Reference proteome</keyword>
<feature type="transmembrane region" description="Helical" evidence="5">
    <location>
        <begin position="96"/>
        <end position="114"/>
    </location>
</feature>
<dbReference type="SUPFAM" id="SSF103473">
    <property type="entry name" value="MFS general substrate transporter"/>
    <property type="match status" value="1"/>
</dbReference>
<feature type="transmembrane region" description="Helical" evidence="5">
    <location>
        <begin position="425"/>
        <end position="444"/>
    </location>
</feature>
<reference evidence="6" key="1">
    <citation type="submission" date="2021-11" db="EMBL/GenBank/DDBJ databases">
        <authorList>
            <consortium name="Genoscope - CEA"/>
            <person name="William W."/>
        </authorList>
    </citation>
    <scope>NUCLEOTIDE SEQUENCE</scope>
</reference>
<feature type="transmembrane region" description="Helical" evidence="5">
    <location>
        <begin position="199"/>
        <end position="217"/>
    </location>
</feature>
<organism evidence="6 7">
    <name type="scientific">Pelagomonas calceolata</name>
    <dbReference type="NCBI Taxonomy" id="35677"/>
    <lineage>
        <taxon>Eukaryota</taxon>
        <taxon>Sar</taxon>
        <taxon>Stramenopiles</taxon>
        <taxon>Ochrophyta</taxon>
        <taxon>Pelagophyceae</taxon>
        <taxon>Pelagomonadales</taxon>
        <taxon>Pelagomonadaceae</taxon>
        <taxon>Pelagomonas</taxon>
    </lineage>
</organism>
<feature type="transmembrane region" description="Helical" evidence="5">
    <location>
        <begin position="309"/>
        <end position="328"/>
    </location>
</feature>
<keyword evidence="2 5" id="KW-0812">Transmembrane</keyword>
<evidence type="ECO:0008006" key="8">
    <source>
        <dbReference type="Google" id="ProtNLM"/>
    </source>
</evidence>
<dbReference type="EMBL" id="CAKKNE010000003">
    <property type="protein sequence ID" value="CAH0371273.1"/>
    <property type="molecule type" value="Genomic_DNA"/>
</dbReference>
<dbReference type="AlphaFoldDB" id="A0A8J2SEE3"/>
<feature type="transmembrane region" description="Helical" evidence="5">
    <location>
        <begin position="155"/>
        <end position="179"/>
    </location>
</feature>
<feature type="transmembrane region" description="Helical" evidence="5">
    <location>
        <begin position="334"/>
        <end position="351"/>
    </location>
</feature>
<evidence type="ECO:0000256" key="2">
    <source>
        <dbReference type="ARBA" id="ARBA00022692"/>
    </source>
</evidence>
<dbReference type="OrthoDB" id="5588846at2759"/>
<dbReference type="InterPro" id="IPR036259">
    <property type="entry name" value="MFS_trans_sf"/>
</dbReference>
<evidence type="ECO:0000313" key="6">
    <source>
        <dbReference type="EMBL" id="CAH0371273.1"/>
    </source>
</evidence>
<feature type="transmembrane region" description="Helical" evidence="5">
    <location>
        <begin position="273"/>
        <end position="297"/>
    </location>
</feature>
<gene>
    <name evidence="6" type="ORF">PECAL_3P12060</name>
</gene>
<name>A0A8J2SEE3_9STRA</name>
<evidence type="ECO:0000256" key="3">
    <source>
        <dbReference type="ARBA" id="ARBA00022989"/>
    </source>
</evidence>
<keyword evidence="4 5" id="KW-0472">Membrane</keyword>
<dbReference type="GO" id="GO:0016020">
    <property type="term" value="C:membrane"/>
    <property type="evidence" value="ECO:0007669"/>
    <property type="project" value="UniProtKB-SubCell"/>
</dbReference>
<feature type="transmembrane region" description="Helical" evidence="5">
    <location>
        <begin position="65"/>
        <end position="84"/>
    </location>
</feature>
<dbReference type="PANTHER" id="PTHR23510">
    <property type="entry name" value="INNER MEMBRANE TRANSPORT PROTEIN YAJR"/>
    <property type="match status" value="1"/>
</dbReference>
<comment type="subcellular location">
    <subcellularLocation>
        <location evidence="1">Membrane</location>
        <topology evidence="1">Multi-pass membrane protein</topology>
    </subcellularLocation>
</comment>
<evidence type="ECO:0000256" key="5">
    <source>
        <dbReference type="SAM" id="Phobius"/>
    </source>
</evidence>
<dbReference type="PANTHER" id="PTHR23510:SF64">
    <property type="entry name" value="INNER MEMBRANE TRANSPORT PROTEIN YAJR"/>
    <property type="match status" value="1"/>
</dbReference>
<evidence type="ECO:0000256" key="1">
    <source>
        <dbReference type="ARBA" id="ARBA00004141"/>
    </source>
</evidence>
<keyword evidence="3 5" id="KW-1133">Transmembrane helix</keyword>
<feature type="transmembrane region" description="Helical" evidence="5">
    <location>
        <begin position="120"/>
        <end position="143"/>
    </location>
</feature>